<feature type="compositionally biased region" description="Acidic residues" evidence="2">
    <location>
        <begin position="149"/>
        <end position="165"/>
    </location>
</feature>
<evidence type="ECO:0000259" key="3">
    <source>
        <dbReference type="PROSITE" id="PS50158"/>
    </source>
</evidence>
<feature type="region of interest" description="Disordered" evidence="2">
    <location>
        <begin position="69"/>
        <end position="103"/>
    </location>
</feature>
<dbReference type="GO" id="GO:0003676">
    <property type="term" value="F:nucleic acid binding"/>
    <property type="evidence" value="ECO:0007669"/>
    <property type="project" value="InterPro"/>
</dbReference>
<protein>
    <recommendedName>
        <fullName evidence="3">CCHC-type domain-containing protein</fullName>
    </recommendedName>
</protein>
<dbReference type="InterPro" id="IPR001878">
    <property type="entry name" value="Znf_CCHC"/>
</dbReference>
<evidence type="ECO:0000313" key="4">
    <source>
        <dbReference type="EMBL" id="KAK3389901.1"/>
    </source>
</evidence>
<dbReference type="EMBL" id="JAULSW010000002">
    <property type="protein sequence ID" value="KAK3389901.1"/>
    <property type="molecule type" value="Genomic_DNA"/>
</dbReference>
<dbReference type="GO" id="GO:0008270">
    <property type="term" value="F:zinc ion binding"/>
    <property type="evidence" value="ECO:0007669"/>
    <property type="project" value="UniProtKB-KW"/>
</dbReference>
<organism evidence="4 5">
    <name type="scientific">Podospora didyma</name>
    <dbReference type="NCBI Taxonomy" id="330526"/>
    <lineage>
        <taxon>Eukaryota</taxon>
        <taxon>Fungi</taxon>
        <taxon>Dikarya</taxon>
        <taxon>Ascomycota</taxon>
        <taxon>Pezizomycotina</taxon>
        <taxon>Sordariomycetes</taxon>
        <taxon>Sordariomycetidae</taxon>
        <taxon>Sordariales</taxon>
        <taxon>Podosporaceae</taxon>
        <taxon>Podospora</taxon>
    </lineage>
</organism>
<dbReference type="SUPFAM" id="SSF57756">
    <property type="entry name" value="Retrovirus zinc finger-like domains"/>
    <property type="match status" value="1"/>
</dbReference>
<evidence type="ECO:0000256" key="2">
    <source>
        <dbReference type="SAM" id="MobiDB-lite"/>
    </source>
</evidence>
<keyword evidence="5" id="KW-1185">Reference proteome</keyword>
<feature type="domain" description="CCHC-type" evidence="3">
    <location>
        <begin position="78"/>
        <end position="93"/>
    </location>
</feature>
<evidence type="ECO:0000313" key="5">
    <source>
        <dbReference type="Proteomes" id="UP001285441"/>
    </source>
</evidence>
<name>A0AAE0U3V4_9PEZI</name>
<comment type="caution">
    <text evidence="4">The sequence shown here is derived from an EMBL/GenBank/DDBJ whole genome shotgun (WGS) entry which is preliminary data.</text>
</comment>
<gene>
    <name evidence="4" type="ORF">B0H63DRAFT_105426</name>
</gene>
<keyword evidence="1" id="KW-0862">Zinc</keyword>
<sequence>MEDAAVAAEPQSPPVVLVKEQEAVKMTAGTEANDDLGTVDDLPSLSSEPDLCAVEFLLLSAIEWLDVNDDSDDEEPACANCGGRGHRKKKCKKASDSEPTLPPKEAIDLLSRDELAQILLSLVQDPETSTVVIPKVLECMRRQSTLADGDGDSDSSSDDSDDDSDASSTATKYMGLVMPPDETEPPAVVELTVDEPEAEL</sequence>
<dbReference type="InterPro" id="IPR036875">
    <property type="entry name" value="Znf_CCHC_sf"/>
</dbReference>
<dbReference type="AlphaFoldDB" id="A0AAE0U3V4"/>
<keyword evidence="1" id="KW-0863">Zinc-finger</keyword>
<feature type="region of interest" description="Disordered" evidence="2">
    <location>
        <begin position="144"/>
        <end position="200"/>
    </location>
</feature>
<evidence type="ECO:0000256" key="1">
    <source>
        <dbReference type="PROSITE-ProRule" id="PRU00047"/>
    </source>
</evidence>
<reference evidence="4" key="2">
    <citation type="submission" date="2023-06" db="EMBL/GenBank/DDBJ databases">
        <authorList>
            <consortium name="Lawrence Berkeley National Laboratory"/>
            <person name="Haridas S."/>
            <person name="Hensen N."/>
            <person name="Bonometti L."/>
            <person name="Westerberg I."/>
            <person name="Brannstrom I.O."/>
            <person name="Guillou S."/>
            <person name="Cros-Aarteil S."/>
            <person name="Calhoun S."/>
            <person name="Kuo A."/>
            <person name="Mondo S."/>
            <person name="Pangilinan J."/>
            <person name="Riley R."/>
            <person name="LaButti K."/>
            <person name="Andreopoulos B."/>
            <person name="Lipzen A."/>
            <person name="Chen C."/>
            <person name="Yanf M."/>
            <person name="Daum C."/>
            <person name="Ng V."/>
            <person name="Clum A."/>
            <person name="Steindorff A."/>
            <person name="Ohm R."/>
            <person name="Martin F."/>
            <person name="Silar P."/>
            <person name="Natvig D."/>
            <person name="Lalanne C."/>
            <person name="Gautier V."/>
            <person name="Ament-velasquez S.L."/>
            <person name="Kruys A."/>
            <person name="Hutchinson M.I."/>
            <person name="Powell A.J."/>
            <person name="Barry K."/>
            <person name="Miller A.N."/>
            <person name="Grigoriev I.V."/>
            <person name="Debuchy R."/>
            <person name="Gladieux P."/>
            <person name="Thoren M.H."/>
            <person name="Johannesson H."/>
        </authorList>
    </citation>
    <scope>NUCLEOTIDE SEQUENCE</scope>
    <source>
        <strain evidence="4">CBS 232.78</strain>
    </source>
</reference>
<dbReference type="PROSITE" id="PS50158">
    <property type="entry name" value="ZF_CCHC"/>
    <property type="match status" value="1"/>
</dbReference>
<keyword evidence="1" id="KW-0479">Metal-binding</keyword>
<proteinExistence type="predicted"/>
<reference evidence="4" key="1">
    <citation type="journal article" date="2023" name="Mol. Phylogenet. Evol.">
        <title>Genome-scale phylogeny and comparative genomics of the fungal order Sordariales.</title>
        <authorList>
            <person name="Hensen N."/>
            <person name="Bonometti L."/>
            <person name="Westerberg I."/>
            <person name="Brannstrom I.O."/>
            <person name="Guillou S."/>
            <person name="Cros-Aarteil S."/>
            <person name="Calhoun S."/>
            <person name="Haridas S."/>
            <person name="Kuo A."/>
            <person name="Mondo S."/>
            <person name="Pangilinan J."/>
            <person name="Riley R."/>
            <person name="LaButti K."/>
            <person name="Andreopoulos B."/>
            <person name="Lipzen A."/>
            <person name="Chen C."/>
            <person name="Yan M."/>
            <person name="Daum C."/>
            <person name="Ng V."/>
            <person name="Clum A."/>
            <person name="Steindorff A."/>
            <person name="Ohm R.A."/>
            <person name="Martin F."/>
            <person name="Silar P."/>
            <person name="Natvig D.O."/>
            <person name="Lalanne C."/>
            <person name="Gautier V."/>
            <person name="Ament-Velasquez S.L."/>
            <person name="Kruys A."/>
            <person name="Hutchinson M.I."/>
            <person name="Powell A.J."/>
            <person name="Barry K."/>
            <person name="Miller A.N."/>
            <person name="Grigoriev I.V."/>
            <person name="Debuchy R."/>
            <person name="Gladieux P."/>
            <person name="Hiltunen Thoren M."/>
            <person name="Johannesson H."/>
        </authorList>
    </citation>
    <scope>NUCLEOTIDE SEQUENCE</scope>
    <source>
        <strain evidence="4">CBS 232.78</strain>
    </source>
</reference>
<accession>A0AAE0U3V4</accession>
<dbReference type="Proteomes" id="UP001285441">
    <property type="component" value="Unassembled WGS sequence"/>
</dbReference>